<keyword evidence="2" id="KW-1185">Reference proteome</keyword>
<dbReference type="Proteomes" id="UP001148629">
    <property type="component" value="Unassembled WGS sequence"/>
</dbReference>
<name>A0ACC1S314_9HYPO</name>
<evidence type="ECO:0000313" key="2">
    <source>
        <dbReference type="Proteomes" id="UP001148629"/>
    </source>
</evidence>
<protein>
    <submittedName>
        <fullName evidence="1">Uncharacterized protein</fullName>
    </submittedName>
</protein>
<dbReference type="EMBL" id="JANRMS010001098">
    <property type="protein sequence ID" value="KAJ3531076.1"/>
    <property type="molecule type" value="Genomic_DNA"/>
</dbReference>
<gene>
    <name evidence="1" type="ORF">NM208_g9041</name>
</gene>
<sequence>MDRGWIEAWITEAFLCAQPSSPSSPVNSSRKRKLPDDTPEMVSPPSSNELISAADPNITPQPLSPSKKRRLDASIPLPQPNFSIPSLSEHSLDDESSITGSTRTGVAPASKKSSRTRSPVKDMTDLRLAEKPIEAMMLKSLDQLTQDVIELFEGAKNAKELRGIVPRSAKQSILADQSPLEPTLMDQTFYDMQSWATEYSAQEWDALIELKTLQKISARSEEAALLNLTEASWNARVHEPLLDTALEPFGDRLTHWDVTRASINKPYLGKHQSGGELQAKMVDFCITLSDPRLQQDVWNRLSRARDSHSINHSSTNPLRSRPIAVSIETKVVDGSVEEAKAQLSVWVSSHLKRLRTLSGTSQTHIELNTTLPVVQVNGSVWTLLFLIDGEDMVQLVETVTIGDTRSVIGCYQVVAFLRHLGRWALTVFQPWLYENVLDM</sequence>
<reference evidence="1" key="1">
    <citation type="submission" date="2022-08" db="EMBL/GenBank/DDBJ databases">
        <title>Genome Sequence of Fusarium decemcellulare.</title>
        <authorList>
            <person name="Buettner E."/>
        </authorList>
    </citation>
    <scope>NUCLEOTIDE SEQUENCE</scope>
    <source>
        <strain evidence="1">Babe19</strain>
    </source>
</reference>
<organism evidence="1 2">
    <name type="scientific">Fusarium decemcellulare</name>
    <dbReference type="NCBI Taxonomy" id="57161"/>
    <lineage>
        <taxon>Eukaryota</taxon>
        <taxon>Fungi</taxon>
        <taxon>Dikarya</taxon>
        <taxon>Ascomycota</taxon>
        <taxon>Pezizomycotina</taxon>
        <taxon>Sordariomycetes</taxon>
        <taxon>Hypocreomycetidae</taxon>
        <taxon>Hypocreales</taxon>
        <taxon>Nectriaceae</taxon>
        <taxon>Fusarium</taxon>
        <taxon>Fusarium decemcellulare species complex</taxon>
    </lineage>
</organism>
<evidence type="ECO:0000313" key="1">
    <source>
        <dbReference type="EMBL" id="KAJ3531076.1"/>
    </source>
</evidence>
<accession>A0ACC1S314</accession>
<comment type="caution">
    <text evidence="1">The sequence shown here is derived from an EMBL/GenBank/DDBJ whole genome shotgun (WGS) entry which is preliminary data.</text>
</comment>
<proteinExistence type="predicted"/>